<reference evidence="2 3" key="1">
    <citation type="journal article" date="2010" name="Plant Cell">
        <title>The Chlorella variabilis NC64A genome reveals adaptation to photosymbiosis, coevolution with viruses, and cryptic sex.</title>
        <authorList>
            <person name="Blanc G."/>
            <person name="Duncan G."/>
            <person name="Agarkova I."/>
            <person name="Borodovsky M."/>
            <person name="Gurnon J."/>
            <person name="Kuo A."/>
            <person name="Lindquist E."/>
            <person name="Lucas S."/>
            <person name="Pangilinan J."/>
            <person name="Polle J."/>
            <person name="Salamov A."/>
            <person name="Terry A."/>
            <person name="Yamada T."/>
            <person name="Dunigan D.D."/>
            <person name="Grigoriev I.V."/>
            <person name="Claverie J.M."/>
            <person name="Van Etten J.L."/>
        </authorList>
    </citation>
    <scope>NUCLEOTIDE SEQUENCE [LARGE SCALE GENOMIC DNA]</scope>
    <source>
        <strain evidence="2 3">NC64A</strain>
    </source>
</reference>
<feature type="compositionally biased region" description="Basic residues" evidence="1">
    <location>
        <begin position="82"/>
        <end position="96"/>
    </location>
</feature>
<evidence type="ECO:0000313" key="2">
    <source>
        <dbReference type="EMBL" id="EFN59061.1"/>
    </source>
</evidence>
<dbReference type="OrthoDB" id="519589at2759"/>
<evidence type="ECO:0000313" key="3">
    <source>
        <dbReference type="Proteomes" id="UP000008141"/>
    </source>
</evidence>
<evidence type="ECO:0000256" key="1">
    <source>
        <dbReference type="SAM" id="MobiDB-lite"/>
    </source>
</evidence>
<dbReference type="GeneID" id="17358738"/>
<evidence type="ECO:0008006" key="4">
    <source>
        <dbReference type="Google" id="ProtNLM"/>
    </source>
</evidence>
<dbReference type="CDD" id="cd14688">
    <property type="entry name" value="bZIP_YAP"/>
    <property type="match status" value="1"/>
</dbReference>
<dbReference type="RefSeq" id="XP_005851163.1">
    <property type="nucleotide sequence ID" value="XM_005851101.1"/>
</dbReference>
<name>E1Z4H2_CHLVA</name>
<organism evidence="3">
    <name type="scientific">Chlorella variabilis</name>
    <name type="common">Green alga</name>
    <dbReference type="NCBI Taxonomy" id="554065"/>
    <lineage>
        <taxon>Eukaryota</taxon>
        <taxon>Viridiplantae</taxon>
        <taxon>Chlorophyta</taxon>
        <taxon>core chlorophytes</taxon>
        <taxon>Trebouxiophyceae</taxon>
        <taxon>Chlorellales</taxon>
        <taxon>Chlorellaceae</taxon>
        <taxon>Chlorella clade</taxon>
        <taxon>Chlorella</taxon>
    </lineage>
</organism>
<dbReference type="AlphaFoldDB" id="E1Z4H2"/>
<keyword evidence="3" id="KW-1185">Reference proteome</keyword>
<dbReference type="KEGG" id="cvr:CHLNCDRAFT_137778"/>
<protein>
    <recommendedName>
        <fullName evidence="4">BZIP domain-containing protein</fullName>
    </recommendedName>
</protein>
<feature type="compositionally biased region" description="Basic and acidic residues" evidence="1">
    <location>
        <begin position="71"/>
        <end position="81"/>
    </location>
</feature>
<dbReference type="EMBL" id="GL433836">
    <property type="protein sequence ID" value="EFN59061.1"/>
    <property type="molecule type" value="Genomic_DNA"/>
</dbReference>
<feature type="compositionally biased region" description="Low complexity" evidence="1">
    <location>
        <begin position="56"/>
        <end position="69"/>
    </location>
</feature>
<gene>
    <name evidence="2" type="ORF">CHLNCDRAFT_137778</name>
</gene>
<dbReference type="InParanoid" id="E1Z4H2"/>
<proteinExistence type="predicted"/>
<sequence length="453" mass="48656">MTDDPATMPGLFQLPELDMLLADQPGSQPLDPEAVAQWLGATAAADVTPLPPLVHTSSGGSNGTGTTASLSKDEEKQEKARAANRAKQARHRARQKERKEQLEAQYEATAADLEREQQLNASMKVSCATLEAVKEQKDVVVQVLQAAAGTDQPAQGQQQQQQQLERAGTSGILAEQIWALPFRERVDVLKKQLAQQMATHHPDLLAAALSMSPELLLQEWGQLGELAAEVVQLYDDGELTEAEVEERMSPAVTYFVSAILGAVLLNHKPDVLLHLFQNTTLPGETKEQTVGMGVSREQTQLLLPAYRTYCDRMQQLGADTAASLAALRELQQNLNAQVLESGLSAGVQQYLRVFEAAGQLSHQPNAALLITMEFMSTSGAHVTPLQKSKMIAQCRPLHPDVACVVRGGLEHFGLLRAGGGGDPATGSCGGMDTAAGDAVTASWLSLVGRRQPL</sequence>
<feature type="region of interest" description="Disordered" evidence="1">
    <location>
        <begin position="49"/>
        <end position="103"/>
    </location>
</feature>
<dbReference type="Proteomes" id="UP000008141">
    <property type="component" value="Unassembled WGS sequence"/>
</dbReference>
<accession>E1Z4H2</accession>